<evidence type="ECO:0000313" key="2">
    <source>
        <dbReference type="Proteomes" id="UP000292554"/>
    </source>
</evidence>
<proteinExistence type="predicted"/>
<name>A0ABY2AQQ2_9GAMM</name>
<protein>
    <submittedName>
        <fullName evidence="1">Uncharacterized protein</fullName>
    </submittedName>
</protein>
<dbReference type="EMBL" id="SJXE01000002">
    <property type="protein sequence ID" value="TCI04112.1"/>
    <property type="molecule type" value="Genomic_DNA"/>
</dbReference>
<accession>A0ABY2AQQ2</accession>
<gene>
    <name evidence="1" type="ORF">EZV61_07970</name>
</gene>
<reference evidence="1 2" key="1">
    <citation type="submission" date="2019-02" db="EMBL/GenBank/DDBJ databases">
        <title>Corallincola luteus sp. nov., a marine bacterium isolated from surface sediment of Bohai Sea in China.</title>
        <authorList>
            <person name="Ren Q."/>
        </authorList>
    </citation>
    <scope>NUCLEOTIDE SEQUENCE [LARGE SCALE GENOMIC DNA]</scope>
    <source>
        <strain evidence="1 2">DASS28</strain>
    </source>
</reference>
<sequence length="70" mass="7818">MTRVHGTQGTSWGVLMHKAVDVQEVRYDAGAWHPRHCVGCANAQERRCTGTTALLPLGLERFSFTLFFTP</sequence>
<organism evidence="1 2">
    <name type="scientific">Corallincola luteus</name>
    <dbReference type="NCBI Taxonomy" id="1775177"/>
    <lineage>
        <taxon>Bacteria</taxon>
        <taxon>Pseudomonadati</taxon>
        <taxon>Pseudomonadota</taxon>
        <taxon>Gammaproteobacteria</taxon>
        <taxon>Alteromonadales</taxon>
        <taxon>Psychromonadaceae</taxon>
        <taxon>Corallincola</taxon>
    </lineage>
</organism>
<dbReference type="Proteomes" id="UP000292554">
    <property type="component" value="Unassembled WGS sequence"/>
</dbReference>
<comment type="caution">
    <text evidence="1">The sequence shown here is derived from an EMBL/GenBank/DDBJ whole genome shotgun (WGS) entry which is preliminary data.</text>
</comment>
<evidence type="ECO:0000313" key="1">
    <source>
        <dbReference type="EMBL" id="TCI04112.1"/>
    </source>
</evidence>
<keyword evidence="2" id="KW-1185">Reference proteome</keyword>